<dbReference type="SUPFAM" id="SSF48019">
    <property type="entry name" value="post-AAA+ oligomerization domain-like"/>
    <property type="match status" value="1"/>
</dbReference>
<dbReference type="NCBIfam" id="NF004046">
    <property type="entry name" value="PRK05563.1"/>
    <property type="match status" value="1"/>
</dbReference>
<evidence type="ECO:0000313" key="16">
    <source>
        <dbReference type="Proteomes" id="UP000323392"/>
    </source>
</evidence>
<dbReference type="SUPFAM" id="SSF52540">
    <property type="entry name" value="P-loop containing nucleoside triphosphate hydrolases"/>
    <property type="match status" value="1"/>
</dbReference>
<comment type="similarity">
    <text evidence="1">Belongs to the DnaX/STICHEL family.</text>
</comment>
<dbReference type="GO" id="GO:0003887">
    <property type="term" value="F:DNA-directed DNA polymerase activity"/>
    <property type="evidence" value="ECO:0007669"/>
    <property type="project" value="UniProtKB-KW"/>
</dbReference>
<comment type="catalytic activity">
    <reaction evidence="11">
        <text>DNA(n) + a 2'-deoxyribonucleoside 5'-triphosphate = DNA(n+1) + diphosphate</text>
        <dbReference type="Rhea" id="RHEA:22508"/>
        <dbReference type="Rhea" id="RHEA-COMP:17339"/>
        <dbReference type="Rhea" id="RHEA-COMP:17340"/>
        <dbReference type="ChEBI" id="CHEBI:33019"/>
        <dbReference type="ChEBI" id="CHEBI:61560"/>
        <dbReference type="ChEBI" id="CHEBI:173112"/>
        <dbReference type="EC" id="2.7.7.7"/>
    </reaction>
</comment>
<dbReference type="SMART" id="SM00382">
    <property type="entry name" value="AAA"/>
    <property type="match status" value="1"/>
</dbReference>
<dbReference type="Pfam" id="PF22608">
    <property type="entry name" value="DNAX_ATPase_lid"/>
    <property type="match status" value="1"/>
</dbReference>
<evidence type="ECO:0000256" key="3">
    <source>
        <dbReference type="ARBA" id="ARBA00022679"/>
    </source>
</evidence>
<dbReference type="InterPro" id="IPR045085">
    <property type="entry name" value="HLD_clamp_pol_III_gamma_tau"/>
</dbReference>
<dbReference type="InterPro" id="IPR008921">
    <property type="entry name" value="DNA_pol3_clamp-load_cplx_C"/>
</dbReference>
<dbReference type="CDD" id="cd00009">
    <property type="entry name" value="AAA"/>
    <property type="match status" value="1"/>
</dbReference>
<name>A0A150FT50_CLOPD</name>
<dbReference type="FunFam" id="1.10.8.60:FF:000013">
    <property type="entry name" value="DNA polymerase III subunit gamma/tau"/>
    <property type="match status" value="1"/>
</dbReference>
<evidence type="ECO:0000256" key="9">
    <source>
        <dbReference type="ARBA" id="ARBA00022840"/>
    </source>
</evidence>
<evidence type="ECO:0000313" key="15">
    <source>
        <dbReference type="Proteomes" id="UP000092605"/>
    </source>
</evidence>
<feature type="domain" description="AAA+ ATPase" evidence="12">
    <location>
        <begin position="36"/>
        <end position="177"/>
    </location>
</feature>
<keyword evidence="7" id="KW-0547">Nucleotide-binding</keyword>
<reference evidence="13 15" key="1">
    <citation type="submission" date="2016-02" db="EMBL/GenBank/DDBJ databases">
        <title>Draft genome sequence for Clostridium paradoxum JW-YL-7.</title>
        <authorList>
            <person name="Utturkar S.M."/>
            <person name="Lancaster A."/>
            <person name="Poole F.L."/>
            <person name="Adams M.W."/>
            <person name="Brown S.D."/>
        </authorList>
    </citation>
    <scope>NUCLEOTIDE SEQUENCE [LARGE SCALE GENOMIC DNA]</scope>
    <source>
        <strain evidence="13 15">JW-YL-7</strain>
    </source>
</reference>
<sequence>MHKALYRVYRPIKFEDILGQDHIIKTLKNQIKSNNIGHAYLFCGSRGTGKTSTAKVFARAVNCLGEDEKPCNECNVCKSILSEEIMDVIEIDAASNNGVDDIRELRENVKYPPSVGKYKVYIIDEVHMLSQGAFNALLKTLEEPPKHIIFILATTEPHKIPATILSRCQRFDFKRVTVTDIVYRMKMICSDLGISVDDKGLNLIAKSSEGALRDALSMLDQVISYSKNDITYDDIVELLGIVDSSFLLKITDHIINKDTKLILNTINDLIVWGKDIKQFLNDLIDHFRNLMICKVSKDVGDILIFTEEYINDLKNQSEDISLNEIIRIINILSNCENNIKYSSNQRVLLEVALIKACQASLDEAKESIVSRLENLEKIILSGVKIDTSKEESNTNKVKKIENNKIVKSDTNIKEKILPEILDYMKKDRQVPVAAMLKEADKFIVEDNTFVIIFKDAHNFLKETLSKEEKRQYVQKVINNILNQNLKVSFFLESERIINNENTEDEGIKILEKIFDKDLIQVKE</sequence>
<dbReference type="STRING" id="1121328.JWYL7_1860"/>
<dbReference type="InterPro" id="IPR048448">
    <property type="entry name" value="DnaX-like_C"/>
</dbReference>
<keyword evidence="10" id="KW-0239">DNA-directed DNA polymerase</keyword>
<proteinExistence type="inferred from homology"/>
<evidence type="ECO:0000313" key="13">
    <source>
        <dbReference type="EMBL" id="KXZ40784.1"/>
    </source>
</evidence>
<dbReference type="Pfam" id="PF13177">
    <property type="entry name" value="DNA_pol3_delta2"/>
    <property type="match status" value="1"/>
</dbReference>
<dbReference type="Gene3D" id="1.10.8.60">
    <property type="match status" value="1"/>
</dbReference>
<keyword evidence="3" id="KW-0808">Transferase</keyword>
<dbReference type="InterPro" id="IPR027417">
    <property type="entry name" value="P-loop_NTPase"/>
</dbReference>
<accession>A0A150FT50</accession>
<dbReference type="Pfam" id="PF20964">
    <property type="entry name" value="DnaX_C"/>
    <property type="match status" value="1"/>
</dbReference>
<dbReference type="NCBIfam" id="TIGR02397">
    <property type="entry name" value="dnaX_nterm"/>
    <property type="match status" value="1"/>
</dbReference>
<dbReference type="Gene3D" id="3.40.50.300">
    <property type="entry name" value="P-loop containing nucleotide triphosphate hydrolases"/>
    <property type="match status" value="1"/>
</dbReference>
<reference evidence="14 16" key="2">
    <citation type="submission" date="2016-11" db="EMBL/GenBank/DDBJ databases">
        <authorList>
            <person name="Varghese N."/>
            <person name="Submissions S."/>
        </authorList>
    </citation>
    <scope>NUCLEOTIDE SEQUENCE [LARGE SCALE GENOMIC DNA]</scope>
    <source>
        <strain evidence="14 16">DSM 7308</strain>
    </source>
</reference>
<comment type="caution">
    <text evidence="13">The sequence shown here is derived from an EMBL/GenBank/DDBJ whole genome shotgun (WGS) entry which is preliminary data.</text>
</comment>
<dbReference type="PATRIC" id="fig|1121328.3.peg.1872"/>
<dbReference type="AlphaFoldDB" id="A0A150FT50"/>
<evidence type="ECO:0000256" key="4">
    <source>
        <dbReference type="ARBA" id="ARBA00022695"/>
    </source>
</evidence>
<dbReference type="Proteomes" id="UP000323392">
    <property type="component" value="Unassembled WGS sequence"/>
</dbReference>
<evidence type="ECO:0000259" key="12">
    <source>
        <dbReference type="SMART" id="SM00382"/>
    </source>
</evidence>
<organism evidence="13 15">
    <name type="scientific">Alkalithermobacter thermoalcaliphilus JW-YL-7 = DSM 7308</name>
    <dbReference type="NCBI Taxonomy" id="1121328"/>
    <lineage>
        <taxon>Bacteria</taxon>
        <taxon>Bacillati</taxon>
        <taxon>Bacillota</taxon>
        <taxon>Clostridia</taxon>
        <taxon>Peptostreptococcales</taxon>
        <taxon>Tepidibacteraceae</taxon>
        <taxon>Alkalithermobacter</taxon>
    </lineage>
</organism>
<keyword evidence="9" id="KW-0067">ATP-binding</keyword>
<dbReference type="GO" id="GO:0003677">
    <property type="term" value="F:DNA binding"/>
    <property type="evidence" value="ECO:0007669"/>
    <property type="project" value="InterPro"/>
</dbReference>
<evidence type="ECO:0000256" key="6">
    <source>
        <dbReference type="ARBA" id="ARBA00022723"/>
    </source>
</evidence>
<dbReference type="CDD" id="cd18137">
    <property type="entry name" value="HLD_clamp_pol_III_gamma_tau"/>
    <property type="match status" value="1"/>
</dbReference>
<evidence type="ECO:0000256" key="1">
    <source>
        <dbReference type="ARBA" id="ARBA00006360"/>
    </source>
</evidence>
<dbReference type="GO" id="GO:0009360">
    <property type="term" value="C:DNA polymerase III complex"/>
    <property type="evidence" value="ECO:0007669"/>
    <property type="project" value="InterPro"/>
</dbReference>
<evidence type="ECO:0000256" key="11">
    <source>
        <dbReference type="ARBA" id="ARBA00049244"/>
    </source>
</evidence>
<dbReference type="GO" id="GO:0005524">
    <property type="term" value="F:ATP binding"/>
    <property type="evidence" value="ECO:0007669"/>
    <property type="project" value="UniProtKB-KW"/>
</dbReference>
<evidence type="ECO:0000256" key="10">
    <source>
        <dbReference type="ARBA" id="ARBA00022932"/>
    </source>
</evidence>
<keyword evidence="5" id="KW-0235">DNA replication</keyword>
<dbReference type="PANTHER" id="PTHR11669">
    <property type="entry name" value="REPLICATION FACTOR C / DNA POLYMERASE III GAMMA-TAU SUBUNIT"/>
    <property type="match status" value="1"/>
</dbReference>
<gene>
    <name evidence="13" type="ORF">JWYL7_1860</name>
    <name evidence="14" type="ORF">SAMN05661008_01807</name>
</gene>
<dbReference type="Proteomes" id="UP000092605">
    <property type="component" value="Unassembled WGS sequence"/>
</dbReference>
<keyword evidence="8" id="KW-0862">Zinc</keyword>
<dbReference type="Pfam" id="PF12169">
    <property type="entry name" value="DNA_pol3_gamma3"/>
    <property type="match status" value="1"/>
</dbReference>
<keyword evidence="6" id="KW-0479">Metal-binding</keyword>
<dbReference type="EC" id="2.7.7.7" evidence="2"/>
<dbReference type="GO" id="GO:0006261">
    <property type="term" value="P:DNA-templated DNA replication"/>
    <property type="evidence" value="ECO:0007669"/>
    <property type="project" value="TreeGrafter"/>
</dbReference>
<dbReference type="GO" id="GO:0046872">
    <property type="term" value="F:metal ion binding"/>
    <property type="evidence" value="ECO:0007669"/>
    <property type="project" value="UniProtKB-KW"/>
</dbReference>
<dbReference type="OrthoDB" id="9810148at2"/>
<dbReference type="PANTHER" id="PTHR11669:SF0">
    <property type="entry name" value="PROTEIN STICHEL-LIKE 2"/>
    <property type="match status" value="1"/>
</dbReference>
<dbReference type="InterPro" id="IPR050238">
    <property type="entry name" value="DNA_Rep/Repair_Clamp_Loader"/>
</dbReference>
<protein>
    <recommendedName>
        <fullName evidence="2">DNA-directed DNA polymerase</fullName>
        <ecNumber evidence="2">2.7.7.7</ecNumber>
    </recommendedName>
</protein>
<dbReference type="EMBL" id="LSFY01000001">
    <property type="protein sequence ID" value="KXZ40784.1"/>
    <property type="molecule type" value="Genomic_DNA"/>
</dbReference>
<evidence type="ECO:0000256" key="8">
    <source>
        <dbReference type="ARBA" id="ARBA00022833"/>
    </source>
</evidence>
<dbReference type="InterPro" id="IPR003593">
    <property type="entry name" value="AAA+_ATPase"/>
</dbReference>
<evidence type="ECO:0000256" key="5">
    <source>
        <dbReference type="ARBA" id="ARBA00022705"/>
    </source>
</evidence>
<dbReference type="InterPro" id="IPR012763">
    <property type="entry name" value="DNA_pol_III_sug/sutau_N"/>
</dbReference>
<evidence type="ECO:0000256" key="7">
    <source>
        <dbReference type="ARBA" id="ARBA00022741"/>
    </source>
</evidence>
<dbReference type="EMBL" id="FRBG01000020">
    <property type="protein sequence ID" value="SHL28452.1"/>
    <property type="molecule type" value="Genomic_DNA"/>
</dbReference>
<dbReference type="RefSeq" id="WP_066072213.1">
    <property type="nucleotide sequence ID" value="NZ_FRBG01000020.1"/>
</dbReference>
<keyword evidence="16" id="KW-1185">Reference proteome</keyword>
<keyword evidence="4" id="KW-0548">Nucleotidyltransferase</keyword>
<dbReference type="InterPro" id="IPR022754">
    <property type="entry name" value="DNA_pol_III_gamma-3"/>
</dbReference>
<evidence type="ECO:0000313" key="14">
    <source>
        <dbReference type="EMBL" id="SHL28452.1"/>
    </source>
</evidence>
<evidence type="ECO:0000256" key="2">
    <source>
        <dbReference type="ARBA" id="ARBA00012417"/>
    </source>
</evidence>
<dbReference type="Gene3D" id="1.20.272.10">
    <property type="match status" value="1"/>
</dbReference>
<dbReference type="FunFam" id="3.40.50.300:FF:000014">
    <property type="entry name" value="DNA polymerase III subunit gamma/tau"/>
    <property type="match status" value="1"/>
</dbReference>